<proteinExistence type="predicted"/>
<feature type="non-terminal residue" evidence="1">
    <location>
        <position position="155"/>
    </location>
</feature>
<protein>
    <submittedName>
        <fullName evidence="1">Uncharacterized protein</fullName>
    </submittedName>
</protein>
<organism evidence="1 2">
    <name type="scientific">Candidatus Kuenenbacteria bacterium CG23_combo_of_CG06-09_8_20_14_all_39_39</name>
    <dbReference type="NCBI Taxonomy" id="1974623"/>
    <lineage>
        <taxon>Bacteria</taxon>
        <taxon>Candidatus Kueneniibacteriota</taxon>
    </lineage>
</organism>
<gene>
    <name evidence="1" type="ORF">COX28_02495</name>
</gene>
<dbReference type="EMBL" id="PCRX01000046">
    <property type="protein sequence ID" value="PIP28837.1"/>
    <property type="molecule type" value="Genomic_DNA"/>
</dbReference>
<evidence type="ECO:0000313" key="1">
    <source>
        <dbReference type="EMBL" id="PIP28837.1"/>
    </source>
</evidence>
<accession>A0A2G9Z6P1</accession>
<comment type="caution">
    <text evidence="1">The sequence shown here is derived from an EMBL/GenBank/DDBJ whole genome shotgun (WGS) entry which is preliminary data.</text>
</comment>
<name>A0A2G9Z6P1_9BACT</name>
<dbReference type="Proteomes" id="UP000231235">
    <property type="component" value="Unassembled WGS sequence"/>
</dbReference>
<dbReference type="AlphaFoldDB" id="A0A2G9Z6P1"/>
<reference evidence="1 2" key="1">
    <citation type="submission" date="2017-09" db="EMBL/GenBank/DDBJ databases">
        <title>Depth-based differentiation of microbial function through sediment-hosted aquifers and enrichment of novel symbionts in the deep terrestrial subsurface.</title>
        <authorList>
            <person name="Probst A.J."/>
            <person name="Ladd B."/>
            <person name="Jarett J.K."/>
            <person name="Geller-Mcgrath D.E."/>
            <person name="Sieber C.M."/>
            <person name="Emerson J.B."/>
            <person name="Anantharaman K."/>
            <person name="Thomas B.C."/>
            <person name="Malmstrom R."/>
            <person name="Stieglmeier M."/>
            <person name="Klingl A."/>
            <person name="Woyke T."/>
            <person name="Ryan C.M."/>
            <person name="Banfield J.F."/>
        </authorList>
    </citation>
    <scope>NUCLEOTIDE SEQUENCE [LARGE SCALE GENOMIC DNA]</scope>
    <source>
        <strain evidence="1">CG23_combo_of_CG06-09_8_20_14_all_39_39</strain>
    </source>
</reference>
<evidence type="ECO:0000313" key="2">
    <source>
        <dbReference type="Proteomes" id="UP000231235"/>
    </source>
</evidence>
<sequence>MAFDANNLNWSYLVTATSLVAYSDGTSITGAETALTTVAGTGGGVVGGSVTVSLASDTPASTTYMGTQARAPFLAVNVANSGSTDVTIDNIVIERGGLALDADFATVAIIEDSISGSQTGLNKTFNSDHRATVGDDIVVKAGTTKKLFVVGNMTT</sequence>